<dbReference type="PRINTS" id="PR00412">
    <property type="entry name" value="EPOXHYDRLASE"/>
</dbReference>
<keyword evidence="1" id="KW-0378">Hydrolase</keyword>
<protein>
    <recommendedName>
        <fullName evidence="5">Epoxide hydrolase</fullName>
    </recommendedName>
</protein>
<dbReference type="EnsemblPlants" id="Kaladp0089s0117.1.v1.1">
    <property type="protein sequence ID" value="Kaladp0089s0117.1.v1.1"/>
    <property type="gene ID" value="Kaladp0089s0117.v1.1"/>
</dbReference>
<sequence>MEAEFAEYGAKRVVKEFFACNTPGPLFLPKGKCFANPPGADIESPPWITDDEIEVFASKFEKSGFTGGLNYYRVLNLNWEMTSPWTGAQVKVPTKFIIGDLDFVYHTFDTDKYVNGEAFKQDVPDVEVVVLEGVAHWIQQEKPDETTKHIADFIANF</sequence>
<evidence type="ECO:0000313" key="3">
    <source>
        <dbReference type="EnsemblPlants" id="Kaladp0089s0117.1.v1.1"/>
    </source>
</evidence>
<name>A0A7N0UY75_KALFE</name>
<evidence type="ECO:0008006" key="5">
    <source>
        <dbReference type="Google" id="ProtNLM"/>
    </source>
</evidence>
<proteinExistence type="inferred from homology"/>
<dbReference type="GO" id="GO:0016787">
    <property type="term" value="F:hydrolase activity"/>
    <property type="evidence" value="ECO:0007669"/>
    <property type="project" value="UniProtKB-KW"/>
</dbReference>
<dbReference type="Gene3D" id="3.40.50.1820">
    <property type="entry name" value="alpha/beta hydrolase"/>
    <property type="match status" value="1"/>
</dbReference>
<dbReference type="SUPFAM" id="SSF53474">
    <property type="entry name" value="alpha/beta-Hydrolases"/>
    <property type="match status" value="1"/>
</dbReference>
<dbReference type="Proteomes" id="UP000594263">
    <property type="component" value="Unplaced"/>
</dbReference>
<evidence type="ECO:0000256" key="2">
    <source>
        <dbReference type="ARBA" id="ARBA00038334"/>
    </source>
</evidence>
<accession>A0A7N0UY75</accession>
<comment type="similarity">
    <text evidence="2">Belongs to the AB hydrolase superfamily. Epoxide hydrolase family.</text>
</comment>
<evidence type="ECO:0000256" key="1">
    <source>
        <dbReference type="ARBA" id="ARBA00022801"/>
    </source>
</evidence>
<dbReference type="OMA" id="MKFPEME"/>
<dbReference type="PANTHER" id="PTHR43329">
    <property type="entry name" value="EPOXIDE HYDROLASE"/>
    <property type="match status" value="1"/>
</dbReference>
<keyword evidence="4" id="KW-1185">Reference proteome</keyword>
<dbReference type="InterPro" id="IPR000639">
    <property type="entry name" value="Epox_hydrolase-like"/>
</dbReference>
<organism evidence="3 4">
    <name type="scientific">Kalanchoe fedtschenkoi</name>
    <name type="common">Lavender scallops</name>
    <name type="synonym">South American air plant</name>
    <dbReference type="NCBI Taxonomy" id="63787"/>
    <lineage>
        <taxon>Eukaryota</taxon>
        <taxon>Viridiplantae</taxon>
        <taxon>Streptophyta</taxon>
        <taxon>Embryophyta</taxon>
        <taxon>Tracheophyta</taxon>
        <taxon>Spermatophyta</taxon>
        <taxon>Magnoliopsida</taxon>
        <taxon>eudicotyledons</taxon>
        <taxon>Gunneridae</taxon>
        <taxon>Pentapetalae</taxon>
        <taxon>Saxifragales</taxon>
        <taxon>Crassulaceae</taxon>
        <taxon>Kalanchoe</taxon>
    </lineage>
</organism>
<dbReference type="InterPro" id="IPR029058">
    <property type="entry name" value="AB_hydrolase_fold"/>
</dbReference>
<dbReference type="Gramene" id="Kaladp0089s0117.1.v1.1">
    <property type="protein sequence ID" value="Kaladp0089s0117.1.v1.1"/>
    <property type="gene ID" value="Kaladp0089s0117.v1.1"/>
</dbReference>
<dbReference type="AlphaFoldDB" id="A0A7N0UY75"/>
<reference evidence="3" key="1">
    <citation type="submission" date="2021-01" db="UniProtKB">
        <authorList>
            <consortium name="EnsemblPlants"/>
        </authorList>
    </citation>
    <scope>IDENTIFICATION</scope>
</reference>
<evidence type="ECO:0000313" key="4">
    <source>
        <dbReference type="Proteomes" id="UP000594263"/>
    </source>
</evidence>